<dbReference type="RefSeq" id="WP_146146618.1">
    <property type="nucleotide sequence ID" value="NZ_PYGD01000001.1"/>
</dbReference>
<reference evidence="1 2" key="1">
    <citation type="submission" date="2018-03" db="EMBL/GenBank/DDBJ databases">
        <title>Genomic Encyclopedia of Type Strains, Phase III (KMG-III): the genomes of soil and plant-associated and newly described type strains.</title>
        <authorList>
            <person name="Whitman W."/>
        </authorList>
    </citation>
    <scope>NUCLEOTIDE SEQUENCE [LARGE SCALE GENOMIC DNA]</scope>
    <source>
        <strain evidence="1 2">CGMCC 1.12700</strain>
    </source>
</reference>
<evidence type="ECO:0000313" key="1">
    <source>
        <dbReference type="EMBL" id="PSK93938.1"/>
    </source>
</evidence>
<keyword evidence="2" id="KW-1185">Reference proteome</keyword>
<dbReference type="AlphaFoldDB" id="A0A2P8D9N6"/>
<organism evidence="1 2">
    <name type="scientific">Taibaiella chishuiensis</name>
    <dbReference type="NCBI Taxonomy" id="1434707"/>
    <lineage>
        <taxon>Bacteria</taxon>
        <taxon>Pseudomonadati</taxon>
        <taxon>Bacteroidota</taxon>
        <taxon>Chitinophagia</taxon>
        <taxon>Chitinophagales</taxon>
        <taxon>Chitinophagaceae</taxon>
        <taxon>Taibaiella</taxon>
    </lineage>
</organism>
<evidence type="ECO:0000313" key="2">
    <source>
        <dbReference type="Proteomes" id="UP000240572"/>
    </source>
</evidence>
<sequence>MEGTTKSFWSSGINPNNDSMLRAALKRQAKELASITRNIVEADINTTLIVEGGDGFQNQPHYQHCFNIISPALGYQHFALFCVKQNLLAEFPVVFRSDYWGKQGWCKADNFADFNNCLEEILSSEKTAELVNSLIAQSA</sequence>
<proteinExistence type="predicted"/>
<dbReference type="Proteomes" id="UP000240572">
    <property type="component" value="Unassembled WGS sequence"/>
</dbReference>
<protein>
    <submittedName>
        <fullName evidence="1">Uncharacterized protein</fullName>
    </submittedName>
</protein>
<dbReference type="EMBL" id="PYGD01000001">
    <property type="protein sequence ID" value="PSK93938.1"/>
    <property type="molecule type" value="Genomic_DNA"/>
</dbReference>
<accession>A0A2P8D9N6</accession>
<gene>
    <name evidence="1" type="ORF">B0I18_10187</name>
</gene>
<name>A0A2P8D9N6_9BACT</name>
<comment type="caution">
    <text evidence="1">The sequence shown here is derived from an EMBL/GenBank/DDBJ whole genome shotgun (WGS) entry which is preliminary data.</text>
</comment>